<dbReference type="Proteomes" id="UP000272252">
    <property type="component" value="Unassembled WGS sequence"/>
</dbReference>
<evidence type="ECO:0000313" key="39">
    <source>
        <dbReference type="Proteomes" id="UP000070220"/>
    </source>
</evidence>
<reference evidence="19" key="9">
    <citation type="submission" date="2022-02" db="EMBL/GenBank/DDBJ databases">
        <authorList>
            <person name="Christensen J.J.E."/>
            <person name="Jensen C.S."/>
            <person name="Nielsen X.C."/>
            <person name="Dargis R."/>
        </authorList>
    </citation>
    <scope>NUCLEOTIDE SEQUENCE</scope>
    <source>
        <strain evidence="19">K16259064</strain>
    </source>
</reference>
<dbReference type="EMBL" id="QEWK01000008">
    <property type="protein sequence ID" value="RXX20424.1"/>
    <property type="molecule type" value="Genomic_DNA"/>
</dbReference>
<dbReference type="GO" id="GO:0008320">
    <property type="term" value="F:protein transmembrane transporter activity"/>
    <property type="evidence" value="ECO:0007669"/>
    <property type="project" value="InterPro"/>
</dbReference>
<evidence type="ECO:0000256" key="4">
    <source>
        <dbReference type="ARBA" id="ARBA00022927"/>
    </source>
</evidence>
<dbReference type="InterPro" id="IPR038379">
    <property type="entry name" value="SecE_sf"/>
</dbReference>
<evidence type="ECO:0000313" key="28">
    <source>
        <dbReference type="EMBL" id="RSI70439.1"/>
    </source>
</evidence>
<reference evidence="39 40" key="2">
    <citation type="submission" date="2016-01" db="EMBL/GenBank/DDBJ databases">
        <title>Highly variable Streptococcus oralis are common among viridans streptococci isolated from primates.</title>
        <authorList>
            <person name="Denapaite D."/>
            <person name="Rieger M."/>
            <person name="Koendgen S."/>
            <person name="Brueckner R."/>
            <person name="Ochigava I."/>
            <person name="Kappeler P."/>
            <person name="Maetz-Rensing K."/>
            <person name="Leendertz F."/>
            <person name="Hakenbeck R."/>
        </authorList>
    </citation>
    <scope>NUCLEOTIDE SEQUENCE [LARGE SCALE GENOMIC DNA]</scope>
    <source>
        <strain evidence="10 42">DD05</strain>
        <strain evidence="11 41">DD14</strain>
        <strain evidence="12 43">DD15</strain>
        <strain evidence="13 46">DD16</strain>
        <strain evidence="18 47">DD17</strain>
        <strain evidence="16 40">DD24</strain>
        <strain evidence="17 44">DD25</strain>
        <strain evidence="14 45">DD27</strain>
        <strain evidence="15 39">DD30</strain>
    </source>
</reference>
<dbReference type="EMBL" id="JAKUVW010000003">
    <property type="protein sequence ID" value="MCY7059491.1"/>
    <property type="molecule type" value="Genomic_DNA"/>
</dbReference>
<dbReference type="InterPro" id="IPR001901">
    <property type="entry name" value="Translocase_SecE/Sec61-g"/>
</dbReference>
<dbReference type="EMBL" id="LQRI01000224">
    <property type="protein sequence ID" value="KXT79424.1"/>
    <property type="molecule type" value="Genomic_DNA"/>
</dbReference>
<evidence type="ECO:0000313" key="11">
    <source>
        <dbReference type="EMBL" id="KXT79424.1"/>
    </source>
</evidence>
<reference evidence="49 50" key="5">
    <citation type="submission" date="2018-11" db="EMBL/GenBank/DDBJ databases">
        <title>Species Designations Belie Phenotypic and Genotypic Heterogeneity in Oral Streptococci.</title>
        <authorList>
            <person name="Velsko I."/>
        </authorList>
    </citation>
    <scope>NUCLEOTIDE SEQUENCE [LARGE SCALE GENOMIC DNA]</scope>
    <source>
        <strain evidence="33 54">BCA1</strain>
        <strain evidence="32 58">BCC10</strain>
        <strain evidence="28 51">BCC11</strain>
        <strain evidence="31 55">BCC12</strain>
        <strain evidence="29 57">BCC19</strain>
        <strain evidence="30 56">BCC26</strain>
        <strain evidence="27 53">BCC50</strain>
        <strain evidence="34 50">BCC52</strain>
        <strain evidence="25 52">BCC59</strain>
        <strain evidence="26 49">BCC63</strain>
    </source>
</reference>
<protein>
    <submittedName>
        <fullName evidence="37">Preprotein translocase secE component, COG0690</fullName>
    </submittedName>
    <submittedName>
        <fullName evidence="10">Preprotein translocase subunit SecE</fullName>
    </submittedName>
    <submittedName>
        <fullName evidence="9">Preprotein translocase, SecE subunit</fullName>
    </submittedName>
</protein>
<evidence type="ECO:0000313" key="50">
    <source>
        <dbReference type="Proteomes" id="UP000267979"/>
    </source>
</evidence>
<reference evidence="37 61" key="6">
    <citation type="submission" date="2019-05" db="EMBL/GenBank/DDBJ databases">
        <authorList>
            <consortium name="Pathogen Informatics"/>
        </authorList>
    </citation>
    <scope>NUCLEOTIDE SEQUENCE [LARGE SCALE GENOMIC DNA]</scope>
    <source>
        <strain evidence="37 61">NCTC10232</strain>
    </source>
</reference>
<evidence type="ECO:0000313" key="12">
    <source>
        <dbReference type="EMBL" id="KXT79901.1"/>
    </source>
</evidence>
<evidence type="ECO:0000313" key="32">
    <source>
        <dbReference type="EMBL" id="RSJ68193.1"/>
    </source>
</evidence>
<evidence type="ECO:0000313" key="26">
    <source>
        <dbReference type="EMBL" id="RSI64627.1"/>
    </source>
</evidence>
<dbReference type="Proteomes" id="UP000070541">
    <property type="component" value="Unassembled WGS sequence"/>
</dbReference>
<dbReference type="PATRIC" id="fig|1303.44.peg.153"/>
<evidence type="ECO:0000313" key="10">
    <source>
        <dbReference type="EMBL" id="KXT59025.1"/>
    </source>
</evidence>
<evidence type="ECO:0000313" key="54">
    <source>
        <dbReference type="Proteomes" id="UP000279863"/>
    </source>
</evidence>
<evidence type="ECO:0000313" key="9">
    <source>
        <dbReference type="EMBL" id="KEQ51150.1"/>
    </source>
</evidence>
<keyword evidence="5 8" id="KW-1133">Transmembrane helix</keyword>
<evidence type="ECO:0000313" key="29">
    <source>
        <dbReference type="EMBL" id="RSI74476.1"/>
    </source>
</evidence>
<evidence type="ECO:0000313" key="44">
    <source>
        <dbReference type="Proteomes" id="UP000071369"/>
    </source>
</evidence>
<evidence type="ECO:0000256" key="5">
    <source>
        <dbReference type="ARBA" id="ARBA00022989"/>
    </source>
</evidence>
<feature type="transmembrane region" description="Helical" evidence="8">
    <location>
        <begin position="32"/>
        <end position="55"/>
    </location>
</feature>
<dbReference type="Proteomes" id="UP000289485">
    <property type="component" value="Unassembled WGS sequence"/>
</dbReference>
<evidence type="ECO:0000313" key="46">
    <source>
        <dbReference type="Proteomes" id="UP000072653"/>
    </source>
</evidence>
<dbReference type="Proteomes" id="UP000070678">
    <property type="component" value="Unassembled WGS sequence"/>
</dbReference>
<dbReference type="OrthoDB" id="9813233at2"/>
<evidence type="ECO:0000313" key="42">
    <source>
        <dbReference type="Proteomes" id="UP000070541"/>
    </source>
</evidence>
<dbReference type="Proteomes" id="UP000281558">
    <property type="component" value="Unassembled WGS sequence"/>
</dbReference>
<dbReference type="EMBL" id="RJNM01000018">
    <property type="protein sequence ID" value="RSI69919.1"/>
    <property type="molecule type" value="Genomic_DNA"/>
</dbReference>
<evidence type="ECO:0000313" key="55">
    <source>
        <dbReference type="Proteomes" id="UP000280182"/>
    </source>
</evidence>
<evidence type="ECO:0000313" key="60">
    <source>
        <dbReference type="Proteomes" id="UP000289921"/>
    </source>
</evidence>
<evidence type="ECO:0000313" key="45">
    <source>
        <dbReference type="Proteomes" id="UP000072363"/>
    </source>
</evidence>
<dbReference type="NCBIfam" id="TIGR00964">
    <property type="entry name" value="secE_bact"/>
    <property type="match status" value="1"/>
</dbReference>
<reference evidence="9 38" key="1">
    <citation type="submission" date="2014-05" db="EMBL/GenBank/DDBJ databases">
        <authorList>
            <person name="Daugherty S.C."/>
            <person name="Tallon L.J."/>
            <person name="Sadzewicz L."/>
            <person name="Kilian M."/>
            <person name="Tettelin H."/>
        </authorList>
    </citation>
    <scope>NUCLEOTIDE SEQUENCE [LARGE SCALE GENOMIC DNA]</scope>
    <source>
        <strain evidence="9 38">SK143</strain>
    </source>
</reference>
<reference evidence="62 63" key="7">
    <citation type="submission" date="2020-12" db="EMBL/GenBank/DDBJ databases">
        <title>FDA dAtabase for Regulatory Grade micrObial Sequences (FDA-ARGOS): Supporting development and validation of Infectious Disease Dx tests.</title>
        <authorList>
            <person name="Sproer C."/>
            <person name="Gronow S."/>
            <person name="Severitt S."/>
            <person name="Schroder I."/>
            <person name="Tallon L."/>
            <person name="Sadzewicz L."/>
            <person name="Zhao X."/>
            <person name="Boylan J."/>
            <person name="Ott S."/>
            <person name="Bowen H."/>
            <person name="Vavikolanu K."/>
            <person name="Mehta A."/>
            <person name="Aluvathingal J."/>
            <person name="Nadendla S."/>
            <person name="Lowell S."/>
            <person name="Myers T."/>
            <person name="Yan Y."/>
            <person name="Sichtig H."/>
        </authorList>
    </citation>
    <scope>NUCLEOTIDE SEQUENCE [LARGE SCALE GENOMIC DNA]</scope>
    <source>
        <strain evidence="24 64">FDAARGOS_1021</strain>
        <strain evidence="23 63">FDAARGOS_885</strain>
        <strain evidence="22 62">FDAARGOS_886</strain>
    </source>
</reference>
<dbReference type="Pfam" id="PF00584">
    <property type="entry name" value="SecE"/>
    <property type="match status" value="1"/>
</dbReference>
<dbReference type="Proteomes" id="UP000280648">
    <property type="component" value="Unassembled WGS sequence"/>
</dbReference>
<dbReference type="EMBL" id="RJNO01000022">
    <property type="protein sequence ID" value="RSI74476.1"/>
    <property type="molecule type" value="Genomic_DNA"/>
</dbReference>
<proteinExistence type="predicted"/>
<evidence type="ECO:0000313" key="23">
    <source>
        <dbReference type="EMBL" id="QPT02458.1"/>
    </source>
</evidence>
<dbReference type="EMBL" id="JPGB01000002">
    <property type="protein sequence ID" value="KEQ51150.1"/>
    <property type="molecule type" value="Genomic_DNA"/>
</dbReference>
<evidence type="ECO:0000256" key="2">
    <source>
        <dbReference type="ARBA" id="ARBA00022448"/>
    </source>
</evidence>
<evidence type="ECO:0000313" key="48">
    <source>
        <dbReference type="Proteomes" id="UP000183671"/>
    </source>
</evidence>
<sequence length="58" mass="7098">MGFIKDIFKLLKETTWPTRKESWRDFRSIMEYTAFFVVIIYIFDQLIVSGLIRFINIF</sequence>
<evidence type="ECO:0000313" key="19">
    <source>
        <dbReference type="EMBL" id="MCY7059491.1"/>
    </source>
</evidence>
<evidence type="ECO:0000313" key="58">
    <source>
        <dbReference type="Proteomes" id="UP000281558"/>
    </source>
</evidence>
<keyword evidence="3 8" id="KW-0812">Transmembrane</keyword>
<dbReference type="Proteomes" id="UP001170022">
    <property type="component" value="Unassembled WGS sequence"/>
</dbReference>
<reference evidence="20" key="10">
    <citation type="submission" date="2023-07" db="EMBL/GenBank/DDBJ databases">
        <title>Whole Genome Sequencing of Colonoscopy isolates.</title>
        <authorList>
            <person name="Surve S.V."/>
            <person name="Valls R.A."/>
            <person name="Barrak K.E."/>
            <person name="Gardner T.B."/>
            <person name="O'Toole G.A."/>
        </authorList>
    </citation>
    <scope>NUCLEOTIDE SEQUENCE</scope>
    <source>
        <strain evidence="20">GP0012</strain>
    </source>
</reference>
<reference evidence="19 65" key="8">
    <citation type="journal article" date="2022" name="Med Res Arch">
        <title>Genomic identification of streptococcal strains and relation to clinical characteristics. A substudy to The Partial Oral Treatment of Endocarditis (POET) Trial.</title>
        <authorList>
            <person name="Christensen J."/>
            <person name="Jensen C."/>
            <person name="Dargis R."/>
            <person name="Nielsen X."/>
            <person name="Pries- Heje M."/>
            <person name="Wiingaard C."/>
            <person name="Ihlemann N."/>
            <person name="Gill S."/>
            <person name="Bruun N."/>
            <person name="Elming H."/>
            <person name="Povlsen J."/>
            <person name="Madsen T."/>
            <person name="Jensen K."/>
            <person name="Fuursted K."/>
            <person name="Ostergaard L."/>
            <person name="Christiansen U."/>
            <person name="Rosenvinge F."/>
            <person name="Helweg-Larsen J."/>
            <person name="Fosbol E."/>
            <person name="Kober L."/>
            <person name="Torp-Pedersen C."/>
            <person name="Tonder N."/>
            <person name="Moser C."/>
            <person name="Iversen K."/>
            <person name="Bundgaard H."/>
        </authorList>
    </citation>
    <scope>NUCLEOTIDE SEQUENCE [LARGE SCALE GENOMIC DNA]</scope>
    <source>
        <strain evidence="19 65">K16259064</strain>
    </source>
</reference>
<dbReference type="Proteomes" id="UP000028098">
    <property type="component" value="Unassembled WGS sequence"/>
</dbReference>
<dbReference type="STRING" id="1303.SORDD17_01851"/>
<evidence type="ECO:0000313" key="21">
    <source>
        <dbReference type="EMBL" id="OJG01643.1"/>
    </source>
</evidence>
<gene>
    <name evidence="9" type="primary">secE</name>
    <name evidence="21" type="ORF">BBP19_09405</name>
    <name evidence="32" type="ORF">D8801_08955</name>
    <name evidence="31" type="ORF">D8802_09260</name>
    <name evidence="30" type="ORF">D8803_08665</name>
    <name evidence="33" type="ORF">D8804_08330</name>
    <name evidence="34" type="ORF">D8844_09845</name>
    <name evidence="28" type="ORF">D8857_08950</name>
    <name evidence="29" type="ORF">D8858_08270</name>
    <name evidence="27" type="ORF">D8860_08030</name>
    <name evidence="25" type="ORF">D8862_08590</name>
    <name evidence="26" type="ORF">D8863_09585</name>
    <name evidence="35" type="ORF">DF216_10235</name>
    <name evidence="36" type="ORF">DF217_09985</name>
    <name evidence="23" type="ORF">I6G42_03425</name>
    <name evidence="22" type="ORF">I6G43_01875</name>
    <name evidence="24" type="ORF">I6H78_04335</name>
    <name evidence="19" type="ORF">MK395_01530</name>
    <name evidence="37" type="ORF">NCTC10232_00258</name>
    <name evidence="20" type="ORF">Q4441_08010</name>
    <name evidence="9" type="ORF">SK143_0179</name>
    <name evidence="10" type="ORF">SORDD05_01869</name>
    <name evidence="11" type="ORF">SORDD14_01818</name>
    <name evidence="12" type="ORF">SORDD15_01883</name>
    <name evidence="13" type="ORF">SORDD16_01562</name>
    <name evidence="18" type="ORF">SORDD17_01851</name>
    <name evidence="16" type="ORF">SORDD24_01969</name>
    <name evidence="17" type="ORF">SORDD25_01681</name>
    <name evidence="14" type="ORF">SORDD27_01825</name>
    <name evidence="15" type="ORF">SORDD30_01865</name>
</gene>
<evidence type="ECO:0000313" key="61">
    <source>
        <dbReference type="Proteomes" id="UP000388056"/>
    </source>
</evidence>
<accession>A0A081R7H7</accession>
<dbReference type="GO" id="GO:0006886">
    <property type="term" value="P:intracellular protein transport"/>
    <property type="evidence" value="ECO:0007669"/>
    <property type="project" value="InterPro"/>
</dbReference>
<evidence type="ECO:0000313" key="47">
    <source>
        <dbReference type="Proteomes" id="UP000072989"/>
    </source>
</evidence>
<dbReference type="EMBL" id="CP065707">
    <property type="protein sequence ID" value="QPT02458.1"/>
    <property type="molecule type" value="Genomic_DNA"/>
</dbReference>
<keyword evidence="6" id="KW-0811">Translocation</keyword>
<evidence type="ECO:0000313" key="20">
    <source>
        <dbReference type="EMBL" id="MDO6348527.1"/>
    </source>
</evidence>
<dbReference type="EMBL" id="LQZC01000017">
    <property type="protein sequence ID" value="KXU06906.1"/>
    <property type="molecule type" value="Genomic_DNA"/>
</dbReference>
<evidence type="ECO:0000313" key="36">
    <source>
        <dbReference type="EMBL" id="RXX20424.1"/>
    </source>
</evidence>
<dbReference type="Proteomes" id="UP000269984">
    <property type="component" value="Unassembled WGS sequence"/>
</dbReference>
<name>A0A081R7H7_STROR</name>
<accession>A0A0N5EAP9</accession>
<dbReference type="Proteomes" id="UP000388056">
    <property type="component" value="Unassembled WGS sequence"/>
</dbReference>
<evidence type="ECO:0000313" key="31">
    <source>
        <dbReference type="EMBL" id="RSJ65880.1"/>
    </source>
</evidence>
<dbReference type="Proteomes" id="UP000070353">
    <property type="component" value="Unassembled WGS sequence"/>
</dbReference>
<evidence type="ECO:0000313" key="64">
    <source>
        <dbReference type="Proteomes" id="UP000595948"/>
    </source>
</evidence>
<dbReference type="EMBL" id="RJVZ01000015">
    <property type="protein sequence ID" value="RSK08048.1"/>
    <property type="molecule type" value="Genomic_DNA"/>
</dbReference>
<dbReference type="GO" id="GO:0009306">
    <property type="term" value="P:protein secretion"/>
    <property type="evidence" value="ECO:0007669"/>
    <property type="project" value="InterPro"/>
</dbReference>
<evidence type="ECO:0000313" key="15">
    <source>
        <dbReference type="EMBL" id="KXT96861.1"/>
    </source>
</evidence>
<evidence type="ECO:0000313" key="59">
    <source>
        <dbReference type="Proteomes" id="UP000289485"/>
    </source>
</evidence>
<dbReference type="EMBL" id="MBDM01000013">
    <property type="protein sequence ID" value="OJG01643.1"/>
    <property type="molecule type" value="Genomic_DNA"/>
</dbReference>
<dbReference type="RefSeq" id="WP_000505776.1">
    <property type="nucleotide sequence ID" value="NZ_CABEIU010000002.1"/>
</dbReference>
<evidence type="ECO:0000313" key="53">
    <source>
        <dbReference type="Proteomes" id="UP000272687"/>
    </source>
</evidence>
<evidence type="ECO:0000313" key="33">
    <source>
        <dbReference type="EMBL" id="RSK08048.1"/>
    </source>
</evidence>
<dbReference type="Proteomes" id="UP000070497">
    <property type="component" value="Unassembled WGS sequence"/>
</dbReference>
<dbReference type="Proteomes" id="UP000183671">
    <property type="component" value="Unassembled WGS sequence"/>
</dbReference>
<dbReference type="EMBL" id="CABEIU010000002">
    <property type="protein sequence ID" value="VTT02711.1"/>
    <property type="molecule type" value="Genomic_DNA"/>
</dbReference>
<dbReference type="EMBL" id="LQZE01000432">
    <property type="protein sequence ID" value="KXU12234.1"/>
    <property type="molecule type" value="Genomic_DNA"/>
</dbReference>
<dbReference type="Proteomes" id="UP000280182">
    <property type="component" value="Unassembled WGS sequence"/>
</dbReference>
<evidence type="ECO:0000313" key="52">
    <source>
        <dbReference type="Proteomes" id="UP000272252"/>
    </source>
</evidence>
<dbReference type="EMBL" id="LQZB01000206">
    <property type="protein sequence ID" value="KXU03102.1"/>
    <property type="molecule type" value="Genomic_DNA"/>
</dbReference>
<comment type="subcellular location">
    <subcellularLocation>
        <location evidence="1">Membrane</location>
    </subcellularLocation>
</comment>
<dbReference type="EMBL" id="CP065706">
    <property type="protein sequence ID" value="QPS97716.1"/>
    <property type="molecule type" value="Genomic_DNA"/>
</dbReference>
<evidence type="ECO:0000313" key="25">
    <source>
        <dbReference type="EMBL" id="RSI63547.1"/>
    </source>
</evidence>
<dbReference type="EMBL" id="RJPK01000009">
    <property type="protein sequence ID" value="RSJ68193.1"/>
    <property type="molecule type" value="Genomic_DNA"/>
</dbReference>
<evidence type="ECO:0000313" key="62">
    <source>
        <dbReference type="Proteomes" id="UP000594986"/>
    </source>
</evidence>
<dbReference type="Proteomes" id="UP000072989">
    <property type="component" value="Unassembled WGS sequence"/>
</dbReference>
<evidence type="ECO:0000313" key="57">
    <source>
        <dbReference type="Proteomes" id="UP000281197"/>
    </source>
</evidence>
<organism evidence="9 38">
    <name type="scientific">Streptococcus oralis</name>
    <dbReference type="NCBI Taxonomy" id="1303"/>
    <lineage>
        <taxon>Bacteria</taxon>
        <taxon>Bacillati</taxon>
        <taxon>Bacillota</taxon>
        <taxon>Bacilli</taxon>
        <taxon>Lactobacillales</taxon>
        <taxon>Streptococcaceae</taxon>
        <taxon>Streptococcus</taxon>
    </lineage>
</organism>
<evidence type="ECO:0000313" key="51">
    <source>
        <dbReference type="Proteomes" id="UP000269984"/>
    </source>
</evidence>
<evidence type="ECO:0000313" key="18">
    <source>
        <dbReference type="EMBL" id="KXU12234.1"/>
    </source>
</evidence>
<evidence type="ECO:0000313" key="43">
    <source>
        <dbReference type="Proteomes" id="UP000070678"/>
    </source>
</evidence>
<dbReference type="EMBL" id="JAUONQ010000009">
    <property type="protein sequence ID" value="MDO6348527.1"/>
    <property type="molecule type" value="Genomic_DNA"/>
</dbReference>
<dbReference type="EMBL" id="RJNJ01000015">
    <property type="protein sequence ID" value="RSI64627.1"/>
    <property type="molecule type" value="Genomic_DNA"/>
</dbReference>
<evidence type="ECO:0000313" key="49">
    <source>
        <dbReference type="Proteomes" id="UP000267593"/>
    </source>
</evidence>
<evidence type="ECO:0000256" key="6">
    <source>
        <dbReference type="ARBA" id="ARBA00023010"/>
    </source>
</evidence>
<dbReference type="OMA" id="ISVMEYT"/>
<evidence type="ECO:0000313" key="40">
    <source>
        <dbReference type="Proteomes" id="UP000070353"/>
    </source>
</evidence>
<dbReference type="EMBL" id="RJPJ01000014">
    <property type="protein sequence ID" value="RSJ65880.1"/>
    <property type="molecule type" value="Genomic_DNA"/>
</dbReference>
<evidence type="ECO:0000313" key="14">
    <source>
        <dbReference type="EMBL" id="KXT93671.1"/>
    </source>
</evidence>
<dbReference type="Proteomes" id="UP000289921">
    <property type="component" value="Unassembled WGS sequence"/>
</dbReference>
<dbReference type="EMBL" id="RJNK01000011">
    <property type="protein sequence ID" value="RSI63547.1"/>
    <property type="molecule type" value="Genomic_DNA"/>
</dbReference>
<dbReference type="EMBL" id="LQNX01000072">
    <property type="protein sequence ID" value="KXT79901.1"/>
    <property type="molecule type" value="Genomic_DNA"/>
</dbReference>
<dbReference type="Proteomes" id="UP000070220">
    <property type="component" value="Unassembled WGS sequence"/>
</dbReference>
<evidence type="ECO:0000256" key="1">
    <source>
        <dbReference type="ARBA" id="ARBA00004370"/>
    </source>
</evidence>
<evidence type="ECO:0000313" key="16">
    <source>
        <dbReference type="EMBL" id="KXU03102.1"/>
    </source>
</evidence>
<accession>D4FQF6</accession>
<dbReference type="Proteomes" id="UP000272687">
    <property type="component" value="Unassembled WGS sequence"/>
</dbReference>
<reference evidence="59 60" key="4">
    <citation type="submission" date="2018-05" db="EMBL/GenBank/DDBJ databases">
        <title>Streptococcus from otitis media.</title>
        <authorList>
            <person name="Wayes A.M."/>
            <person name="Jakubovics N.S."/>
        </authorList>
    </citation>
    <scope>NUCLEOTIDE SEQUENCE [LARGE SCALE GENOMIC DNA]</scope>
    <source>
        <strain evidence="36 60">NU39</strain>
        <strain evidence="35 59">NU43</strain>
    </source>
</reference>
<evidence type="ECO:0000313" key="35">
    <source>
        <dbReference type="EMBL" id="RXX19805.1"/>
    </source>
</evidence>
<dbReference type="Proteomes" id="UP000071369">
    <property type="component" value="Unassembled WGS sequence"/>
</dbReference>
<evidence type="ECO:0000313" key="38">
    <source>
        <dbReference type="Proteomes" id="UP000028098"/>
    </source>
</evidence>
<dbReference type="Proteomes" id="UP000595086">
    <property type="component" value="Chromosome"/>
</dbReference>
<dbReference type="EMBL" id="LQNZ01000145">
    <property type="protein sequence ID" value="KXT93671.1"/>
    <property type="molecule type" value="Genomic_DNA"/>
</dbReference>
<dbReference type="GeneID" id="49599028"/>
<evidence type="ECO:0000313" key="13">
    <source>
        <dbReference type="EMBL" id="KXT85283.1"/>
    </source>
</evidence>
<evidence type="ECO:0000313" key="41">
    <source>
        <dbReference type="Proteomes" id="UP000070497"/>
    </source>
</evidence>
<dbReference type="GO" id="GO:0006605">
    <property type="term" value="P:protein targeting"/>
    <property type="evidence" value="ECO:0007669"/>
    <property type="project" value="InterPro"/>
</dbReference>
<dbReference type="Proteomes" id="UP000072363">
    <property type="component" value="Unassembled WGS sequence"/>
</dbReference>
<evidence type="ECO:0000313" key="34">
    <source>
        <dbReference type="EMBL" id="RSK15612.1"/>
    </source>
</evidence>
<evidence type="ECO:0000313" key="27">
    <source>
        <dbReference type="EMBL" id="RSI69919.1"/>
    </source>
</evidence>
<evidence type="ECO:0000313" key="63">
    <source>
        <dbReference type="Proteomes" id="UP000595086"/>
    </source>
</evidence>
<dbReference type="Proteomes" id="UP000267593">
    <property type="component" value="Unassembled WGS sequence"/>
</dbReference>
<dbReference type="Proteomes" id="UP000267979">
    <property type="component" value="Unassembled WGS sequence"/>
</dbReference>
<evidence type="ECO:0000313" key="56">
    <source>
        <dbReference type="Proteomes" id="UP000280648"/>
    </source>
</evidence>
<evidence type="ECO:0000313" key="22">
    <source>
        <dbReference type="EMBL" id="QPS97716.1"/>
    </source>
</evidence>
<evidence type="ECO:0000313" key="30">
    <source>
        <dbReference type="EMBL" id="RSJ61665.1"/>
    </source>
</evidence>
<dbReference type="Gene3D" id="1.20.5.1030">
    <property type="entry name" value="Preprotein translocase secy subunit"/>
    <property type="match status" value="1"/>
</dbReference>
<keyword evidence="4" id="KW-0653">Protein transport</keyword>
<dbReference type="EMBL" id="RJPI01000013">
    <property type="protein sequence ID" value="RSJ61665.1"/>
    <property type="molecule type" value="Genomic_DNA"/>
</dbReference>
<dbReference type="Proteomes" id="UP000279863">
    <property type="component" value="Unassembled WGS sequence"/>
</dbReference>
<keyword evidence="7 8" id="KW-0472">Membrane</keyword>
<evidence type="ECO:0000313" key="65">
    <source>
        <dbReference type="Proteomes" id="UP001207177"/>
    </source>
</evidence>
<evidence type="ECO:0000313" key="37">
    <source>
        <dbReference type="EMBL" id="VTT02711.1"/>
    </source>
</evidence>
<dbReference type="GO" id="GO:0016020">
    <property type="term" value="C:membrane"/>
    <property type="evidence" value="ECO:0007669"/>
    <property type="project" value="UniProtKB-SubCell"/>
</dbReference>
<dbReference type="EMBL" id="LQOG01000050">
    <property type="protein sequence ID" value="KXT59025.1"/>
    <property type="molecule type" value="Genomic_DNA"/>
</dbReference>
<dbReference type="AlphaFoldDB" id="A0A081R7H7"/>
<dbReference type="EMBL" id="RMVK01000011">
    <property type="protein sequence ID" value="RSK15612.1"/>
    <property type="molecule type" value="Genomic_DNA"/>
</dbReference>
<dbReference type="EMBL" id="LQOB01000278">
    <property type="protein sequence ID" value="KXT85283.1"/>
    <property type="molecule type" value="Genomic_DNA"/>
</dbReference>
<dbReference type="Proteomes" id="UP000595948">
    <property type="component" value="Chromosome"/>
</dbReference>
<dbReference type="EMBL" id="LQRP01000051">
    <property type="protein sequence ID" value="KXT96861.1"/>
    <property type="molecule type" value="Genomic_DNA"/>
</dbReference>
<keyword evidence="2" id="KW-0813">Transport</keyword>
<dbReference type="Proteomes" id="UP001207177">
    <property type="component" value="Unassembled WGS sequence"/>
</dbReference>
<evidence type="ECO:0000256" key="8">
    <source>
        <dbReference type="SAM" id="Phobius"/>
    </source>
</evidence>
<evidence type="ECO:0000256" key="3">
    <source>
        <dbReference type="ARBA" id="ARBA00022692"/>
    </source>
</evidence>
<dbReference type="Proteomes" id="UP000281197">
    <property type="component" value="Unassembled WGS sequence"/>
</dbReference>
<dbReference type="EMBL" id="RJNP01000018">
    <property type="protein sequence ID" value="RSI70439.1"/>
    <property type="molecule type" value="Genomic_DNA"/>
</dbReference>
<evidence type="ECO:0000256" key="7">
    <source>
        <dbReference type="ARBA" id="ARBA00023136"/>
    </source>
</evidence>
<evidence type="ECO:0000313" key="24">
    <source>
        <dbReference type="EMBL" id="QQC36223.1"/>
    </source>
</evidence>
<evidence type="ECO:0000313" key="17">
    <source>
        <dbReference type="EMBL" id="KXU06906.1"/>
    </source>
</evidence>
<dbReference type="InterPro" id="IPR005807">
    <property type="entry name" value="SecE_bac"/>
</dbReference>
<dbReference type="Proteomes" id="UP000594986">
    <property type="component" value="Chromosome"/>
</dbReference>
<reference evidence="21 48" key="3">
    <citation type="submission" date="2016-07" db="EMBL/GenBank/DDBJ databases">
        <title>A clinical isolate of carbapenem-resistant Streptococcus oralis with altered penicillin binding proteins.</title>
        <authorList>
            <person name="Kanji J.N."/>
            <person name="Bharat A."/>
            <person name="Naidu P."/>
            <person name="Martin I."/>
            <person name="Mulvey M.R."/>
            <person name="Panaro C.D."/>
        </authorList>
    </citation>
    <scope>NUCLEOTIDE SEQUENCE [LARGE SCALE GENOMIC DNA]</scope>
    <source>
        <strain evidence="21 48">SC15-3744</strain>
    </source>
</reference>
<dbReference type="EMBL" id="CP066059">
    <property type="protein sequence ID" value="QQC36223.1"/>
    <property type="molecule type" value="Genomic_DNA"/>
</dbReference>
<dbReference type="EMBL" id="QEWJ01000020">
    <property type="protein sequence ID" value="RXX19805.1"/>
    <property type="molecule type" value="Genomic_DNA"/>
</dbReference>
<dbReference type="Proteomes" id="UP000072653">
    <property type="component" value="Unassembled WGS sequence"/>
</dbReference>